<name>A0AAJ0HK78_9PEZI</name>
<comment type="caution">
    <text evidence="2">The sequence shown here is derived from an EMBL/GenBank/DDBJ whole genome shotgun (WGS) entry which is preliminary data.</text>
</comment>
<evidence type="ECO:0000256" key="1">
    <source>
        <dbReference type="SAM" id="MobiDB-lite"/>
    </source>
</evidence>
<reference evidence="2" key="1">
    <citation type="journal article" date="2023" name="Mol. Phylogenet. Evol.">
        <title>Genome-scale phylogeny and comparative genomics of the fungal order Sordariales.</title>
        <authorList>
            <person name="Hensen N."/>
            <person name="Bonometti L."/>
            <person name="Westerberg I."/>
            <person name="Brannstrom I.O."/>
            <person name="Guillou S."/>
            <person name="Cros-Aarteil S."/>
            <person name="Calhoun S."/>
            <person name="Haridas S."/>
            <person name="Kuo A."/>
            <person name="Mondo S."/>
            <person name="Pangilinan J."/>
            <person name="Riley R."/>
            <person name="LaButti K."/>
            <person name="Andreopoulos B."/>
            <person name="Lipzen A."/>
            <person name="Chen C."/>
            <person name="Yan M."/>
            <person name="Daum C."/>
            <person name="Ng V."/>
            <person name="Clum A."/>
            <person name="Steindorff A."/>
            <person name="Ohm R.A."/>
            <person name="Martin F."/>
            <person name="Silar P."/>
            <person name="Natvig D.O."/>
            <person name="Lalanne C."/>
            <person name="Gautier V."/>
            <person name="Ament-Velasquez S.L."/>
            <person name="Kruys A."/>
            <person name="Hutchinson M.I."/>
            <person name="Powell A.J."/>
            <person name="Barry K."/>
            <person name="Miller A.N."/>
            <person name="Grigoriev I.V."/>
            <person name="Debuchy R."/>
            <person name="Gladieux P."/>
            <person name="Hiltunen Thoren M."/>
            <person name="Johannesson H."/>
        </authorList>
    </citation>
    <scope>NUCLEOTIDE SEQUENCE</scope>
    <source>
        <strain evidence="2">CBS 955.72</strain>
    </source>
</reference>
<feature type="region of interest" description="Disordered" evidence="1">
    <location>
        <begin position="564"/>
        <end position="607"/>
    </location>
</feature>
<evidence type="ECO:0000313" key="2">
    <source>
        <dbReference type="EMBL" id="KAK3353955.1"/>
    </source>
</evidence>
<organism evidence="2 3">
    <name type="scientific">Lasiosphaeria hispida</name>
    <dbReference type="NCBI Taxonomy" id="260671"/>
    <lineage>
        <taxon>Eukaryota</taxon>
        <taxon>Fungi</taxon>
        <taxon>Dikarya</taxon>
        <taxon>Ascomycota</taxon>
        <taxon>Pezizomycotina</taxon>
        <taxon>Sordariomycetes</taxon>
        <taxon>Sordariomycetidae</taxon>
        <taxon>Sordariales</taxon>
        <taxon>Lasiosphaeriaceae</taxon>
        <taxon>Lasiosphaeria</taxon>
    </lineage>
</organism>
<protein>
    <submittedName>
        <fullName evidence="2">Uncharacterized protein</fullName>
    </submittedName>
</protein>
<dbReference type="EMBL" id="JAUIQD010000004">
    <property type="protein sequence ID" value="KAK3353955.1"/>
    <property type="molecule type" value="Genomic_DNA"/>
</dbReference>
<feature type="compositionally biased region" description="Basic and acidic residues" evidence="1">
    <location>
        <begin position="258"/>
        <end position="270"/>
    </location>
</feature>
<dbReference type="AlphaFoldDB" id="A0AAJ0HK78"/>
<feature type="region of interest" description="Disordered" evidence="1">
    <location>
        <begin position="258"/>
        <end position="281"/>
    </location>
</feature>
<proteinExistence type="predicted"/>
<dbReference type="Proteomes" id="UP001275084">
    <property type="component" value="Unassembled WGS sequence"/>
</dbReference>
<gene>
    <name evidence="2" type="ORF">B0T25DRAFT_503094</name>
</gene>
<evidence type="ECO:0000313" key="3">
    <source>
        <dbReference type="Proteomes" id="UP001275084"/>
    </source>
</evidence>
<accession>A0AAJ0HK78</accession>
<sequence>MAELSKLTMGGAHKGMSAPYPDDERGTFVTHTFPCVFDNTIIVAATHPTVSTGSQFEDGWFLSDFYAFNYLLKGSVADQVWLTAAEPSRLLNKHGPYYHGTASECPKVVLSPELLESEITSVTVVPPAKMIDRFLGEVSKAAARAKDEHPILLMVFCHGSDDHRLLLDNGNSGKGFSLVRLKSALGNARATLLVTACYSGGWVVAPDFNGTALAAATFDDVSLSFPVSASLGRVCGSLFAGAIIDALSSVSSPLLAQEEAKKELDDREGSESLQPEEPTGIQTETYNEFCRSVTTVLRARSISDAKTEGFCFSAQDDKWTFSWSRRTAIPLARFKERWDNLPTYSRQVFPDASSAESVSLPGGVQFRDQEHARVYSIVQQFRQLCPGDWEGGYENRVAAAIQFFLRGDPRAPSVSYLTALIEFRQSACRVADTFVQVHNLTRPNGESCIRCHLREFRYITRRENREWDDRQGLVWRMMRDSGASIVPAAHQGPPRFARPLSYVSYAIAETYHTPDTEEEARRTAQAYCDYVKSQKQHFLDEIVRSSDIRRKGRDWLRSIGRKRSFSPVKGSRSSARHDEMQSQSLGSMKAPSLPTPGQPGLVDNEFP</sequence>
<reference evidence="2" key="2">
    <citation type="submission" date="2023-06" db="EMBL/GenBank/DDBJ databases">
        <authorList>
            <consortium name="Lawrence Berkeley National Laboratory"/>
            <person name="Haridas S."/>
            <person name="Hensen N."/>
            <person name="Bonometti L."/>
            <person name="Westerberg I."/>
            <person name="Brannstrom I.O."/>
            <person name="Guillou S."/>
            <person name="Cros-Aarteil S."/>
            <person name="Calhoun S."/>
            <person name="Kuo A."/>
            <person name="Mondo S."/>
            <person name="Pangilinan J."/>
            <person name="Riley R."/>
            <person name="Labutti K."/>
            <person name="Andreopoulos B."/>
            <person name="Lipzen A."/>
            <person name="Chen C."/>
            <person name="Yanf M."/>
            <person name="Daum C."/>
            <person name="Ng V."/>
            <person name="Clum A."/>
            <person name="Steindorff A."/>
            <person name="Ohm R."/>
            <person name="Martin F."/>
            <person name="Silar P."/>
            <person name="Natvig D."/>
            <person name="Lalanne C."/>
            <person name="Gautier V."/>
            <person name="Ament-Velasquez S.L."/>
            <person name="Kruys A."/>
            <person name="Hutchinson M.I."/>
            <person name="Powell A.J."/>
            <person name="Barry K."/>
            <person name="Miller A.N."/>
            <person name="Grigoriev I.V."/>
            <person name="Debuchy R."/>
            <person name="Gladieux P."/>
            <person name="Thoren M.H."/>
            <person name="Johannesson H."/>
        </authorList>
    </citation>
    <scope>NUCLEOTIDE SEQUENCE</scope>
    <source>
        <strain evidence="2">CBS 955.72</strain>
    </source>
</reference>
<keyword evidence="3" id="KW-1185">Reference proteome</keyword>